<evidence type="ECO:0000256" key="1">
    <source>
        <dbReference type="PIRSR" id="PIRSR004789-50"/>
    </source>
</evidence>
<feature type="binding site" evidence="2">
    <location>
        <position position="42"/>
    </location>
    <ligand>
        <name>Fe cation</name>
        <dbReference type="ChEBI" id="CHEBI:24875"/>
        <label>1</label>
    </ligand>
</feature>
<feature type="binding site" evidence="2">
    <location>
        <position position="42"/>
    </location>
    <ligand>
        <name>Fe cation</name>
        <dbReference type="ChEBI" id="CHEBI:24875"/>
        <label>2</label>
    </ligand>
</feature>
<dbReference type="InterPro" id="IPR005235">
    <property type="entry name" value="YmdB-like"/>
</dbReference>
<feature type="binding site" evidence="2">
    <location>
        <position position="11"/>
    </location>
    <ligand>
        <name>Fe cation</name>
        <dbReference type="ChEBI" id="CHEBI:24875"/>
        <label>1</label>
    </ligand>
</feature>
<dbReference type="PANTHER" id="PTHR36303">
    <property type="entry name" value="2',3'-CYCLIC-NUCLEOTIDE 2'-PHOSPHODIESTERASE"/>
    <property type="match status" value="1"/>
</dbReference>
<dbReference type="STRING" id="1387353.BSF38_01242"/>
<dbReference type="EMBL" id="CP019082">
    <property type="protein sequence ID" value="APW59786.1"/>
    <property type="molecule type" value="Genomic_DNA"/>
</dbReference>
<feature type="binding site" evidence="2">
    <location>
        <position position="70"/>
    </location>
    <ligand>
        <name>Fe cation</name>
        <dbReference type="ChEBI" id="CHEBI:24875"/>
        <label>2</label>
    </ligand>
</feature>
<dbReference type="PANTHER" id="PTHR36303:SF1">
    <property type="entry name" value="2',3'-CYCLIC-NUCLEOTIDE 2'-PHOSPHODIESTERASE"/>
    <property type="match status" value="1"/>
</dbReference>
<feature type="active site" description="Proton donor" evidence="1">
    <location>
        <position position="71"/>
    </location>
</feature>
<reference evidence="4" key="1">
    <citation type="submission" date="2016-12" db="EMBL/GenBank/DDBJ databases">
        <title>Comparative genomics of four Isosphaeraceae planctomycetes: a common pool of plasmids and glycoside hydrolase genes.</title>
        <authorList>
            <person name="Ivanova A."/>
        </authorList>
    </citation>
    <scope>NUCLEOTIDE SEQUENCE [LARGE SCALE GENOMIC DNA]</scope>
    <source>
        <strain evidence="4">PX4</strain>
    </source>
</reference>
<dbReference type="PIRSF" id="PIRSF004789">
    <property type="entry name" value="DR1281"/>
    <property type="match status" value="1"/>
</dbReference>
<dbReference type="Gene3D" id="3.60.21.10">
    <property type="match status" value="1"/>
</dbReference>
<dbReference type="RefSeq" id="WP_099091951.1">
    <property type="nucleotide sequence ID" value="NZ_CP019082.1"/>
</dbReference>
<feature type="binding site" evidence="2">
    <location>
        <position position="179"/>
    </location>
    <ligand>
        <name>Fe cation</name>
        <dbReference type="ChEBI" id="CHEBI:24875"/>
        <label>2</label>
    </ligand>
</feature>
<evidence type="ECO:0000256" key="2">
    <source>
        <dbReference type="PIRSR" id="PIRSR004789-51"/>
    </source>
</evidence>
<dbReference type="KEGG" id="pbor:BSF38_01242"/>
<evidence type="ECO:0008006" key="5">
    <source>
        <dbReference type="Google" id="ProtNLM"/>
    </source>
</evidence>
<name>A0A1U7CLJ9_9BACT</name>
<accession>A0A1U7CLJ9</accession>
<dbReference type="InterPro" id="IPR029052">
    <property type="entry name" value="Metallo-depent_PP-like"/>
</dbReference>
<dbReference type="Pfam" id="PF13277">
    <property type="entry name" value="YmdB"/>
    <property type="match status" value="1"/>
</dbReference>
<protein>
    <recommendedName>
        <fullName evidence="5">2',3'-cyclic-nucleotide 2'-phosphodiesterase</fullName>
    </recommendedName>
</protein>
<dbReference type="GO" id="GO:0046872">
    <property type="term" value="F:metal ion binding"/>
    <property type="evidence" value="ECO:0007669"/>
    <property type="project" value="UniProtKB-KW"/>
</dbReference>
<organism evidence="3 4">
    <name type="scientific">Paludisphaera borealis</name>
    <dbReference type="NCBI Taxonomy" id="1387353"/>
    <lineage>
        <taxon>Bacteria</taxon>
        <taxon>Pseudomonadati</taxon>
        <taxon>Planctomycetota</taxon>
        <taxon>Planctomycetia</taxon>
        <taxon>Isosphaerales</taxon>
        <taxon>Isosphaeraceae</taxon>
        <taxon>Paludisphaera</taxon>
    </lineage>
</organism>
<dbReference type="GO" id="GO:0004113">
    <property type="term" value="F:2',3'-cyclic-nucleotide 3'-phosphodiesterase activity"/>
    <property type="evidence" value="ECO:0007669"/>
    <property type="project" value="TreeGrafter"/>
</dbReference>
<feature type="binding site" evidence="2">
    <location>
        <position position="181"/>
    </location>
    <ligand>
        <name>Fe cation</name>
        <dbReference type="ChEBI" id="CHEBI:24875"/>
        <label>1</label>
    </ligand>
</feature>
<dbReference type="Proteomes" id="UP000186309">
    <property type="component" value="Chromosome"/>
</dbReference>
<sequence>MTPLKILFIGDVVGSPGRKILSQVLPRLIPRWGLGLVVCNAENSAGGSGLTLKCFEELIDAGVDVMTMGDHVYRKDEVFQVFDKSDRVLRPANYPSESPGPDLALVTARDGTPAAVFSVLGRTFMKPVDCPFHAADRMLERIGVSTRVVLVDVHAEATSDKMLLGRYLDGRVSAVLGTHTHVPTADEQILAGGTAFQSDVGMTGPHDGILGRRYDRVLSATLTFVPSYFDVATGNPRLNGSLVTVNPENGRAMAIQRVSIGPEDTQRILTGALAHPAPPVPPLSGLESPG</sequence>
<feature type="binding site" evidence="2">
    <location>
        <position position="43"/>
    </location>
    <ligand>
        <name>Fe cation</name>
        <dbReference type="ChEBI" id="CHEBI:24875"/>
        <label>1</label>
    </ligand>
</feature>
<evidence type="ECO:0000313" key="4">
    <source>
        <dbReference type="Proteomes" id="UP000186309"/>
    </source>
</evidence>
<gene>
    <name evidence="3" type="ORF">BSF38_01242</name>
</gene>
<dbReference type="OrthoDB" id="9801109at2"/>
<keyword evidence="2" id="KW-0479">Metal-binding</keyword>
<evidence type="ECO:0000313" key="3">
    <source>
        <dbReference type="EMBL" id="APW59786.1"/>
    </source>
</evidence>
<dbReference type="CDD" id="cd07382">
    <property type="entry name" value="MPP_DR1281"/>
    <property type="match status" value="1"/>
</dbReference>
<dbReference type="AlphaFoldDB" id="A0A1U7CLJ9"/>
<feature type="binding site" evidence="2">
    <location>
        <position position="154"/>
    </location>
    <ligand>
        <name>Fe cation</name>
        <dbReference type="ChEBI" id="CHEBI:24875"/>
        <label>2</label>
    </ligand>
</feature>
<proteinExistence type="predicted"/>
<dbReference type="SUPFAM" id="SSF56300">
    <property type="entry name" value="Metallo-dependent phosphatases"/>
    <property type="match status" value="1"/>
</dbReference>
<keyword evidence="4" id="KW-1185">Reference proteome</keyword>